<organism evidence="1 2">
    <name type="scientific">Franconibacter daqui</name>
    <dbReference type="NCBI Taxonomy" id="2047724"/>
    <lineage>
        <taxon>Bacteria</taxon>
        <taxon>Pseudomonadati</taxon>
        <taxon>Pseudomonadota</taxon>
        <taxon>Gammaproteobacteria</taxon>
        <taxon>Enterobacterales</taxon>
        <taxon>Enterobacteriaceae</taxon>
        <taxon>Franconibacter</taxon>
    </lineage>
</organism>
<keyword evidence="2" id="KW-1185">Reference proteome</keyword>
<dbReference type="EMBL" id="JBEHGX010000012">
    <property type="protein sequence ID" value="MER0127759.1"/>
    <property type="molecule type" value="Genomic_DNA"/>
</dbReference>
<dbReference type="Pfam" id="PF23499">
    <property type="entry name" value="YnfU"/>
    <property type="match status" value="1"/>
</dbReference>
<proteinExistence type="predicted"/>
<name>A0ABV1PSG3_9ENTR</name>
<dbReference type="NCBIfam" id="NF038384">
    <property type="entry name" value="zinc_YnfU_fam"/>
    <property type="match status" value="1"/>
</dbReference>
<sequence>MSQRIDAKNSRNYLVKCTCPHCNQQSEHSFSRVQKGAMLMCPRCSKLFSQGKTAFA</sequence>
<protein>
    <submittedName>
        <fullName evidence="1">YnfU family zinc-binding protein</fullName>
    </submittedName>
</protein>
<reference evidence="1 2" key="1">
    <citation type="submission" date="2024-06" db="EMBL/GenBank/DDBJ databases">
        <title>Fanconibacter daqui strain Q02 whole shotgun sequencing project.</title>
        <authorList>
            <person name="Rodrigues J.W.A."/>
            <person name="Viana L.C."/>
            <person name="Vieira E.C."/>
            <person name="Souza F.O.L."/>
            <person name="Alegria O.C."/>
            <person name="Patroca S."/>
            <person name="Cruz A.C.R."/>
            <person name="Nunes A.R.C."/>
        </authorList>
    </citation>
    <scope>NUCLEOTIDE SEQUENCE [LARGE SCALE GENOMIC DNA]</scope>
    <source>
        <strain evidence="1 2">Q02</strain>
    </source>
</reference>
<dbReference type="Proteomes" id="UP001447374">
    <property type="component" value="Unassembled WGS sequence"/>
</dbReference>
<gene>
    <name evidence="1" type="ORF">ABQG75_18680</name>
</gene>
<evidence type="ECO:0000313" key="2">
    <source>
        <dbReference type="Proteomes" id="UP001447374"/>
    </source>
</evidence>
<dbReference type="RefSeq" id="WP_349951639.1">
    <property type="nucleotide sequence ID" value="NZ_JBEHGX010000012.1"/>
</dbReference>
<comment type="caution">
    <text evidence="1">The sequence shown here is derived from an EMBL/GenBank/DDBJ whole genome shotgun (WGS) entry which is preliminary data.</text>
</comment>
<accession>A0ABV1PSG3</accession>
<evidence type="ECO:0000313" key="1">
    <source>
        <dbReference type="EMBL" id="MER0127759.1"/>
    </source>
</evidence>
<dbReference type="InterPro" id="IPR057793">
    <property type="entry name" value="YnfU-like"/>
</dbReference>